<evidence type="ECO:0000313" key="4">
    <source>
        <dbReference type="Proteomes" id="UP001501207"/>
    </source>
</evidence>
<reference evidence="4" key="1">
    <citation type="journal article" date="2019" name="Int. J. Syst. Evol. Microbiol.">
        <title>The Global Catalogue of Microorganisms (GCM) 10K type strain sequencing project: providing services to taxonomists for standard genome sequencing and annotation.</title>
        <authorList>
            <consortium name="The Broad Institute Genomics Platform"/>
            <consortium name="The Broad Institute Genome Sequencing Center for Infectious Disease"/>
            <person name="Wu L."/>
            <person name="Ma J."/>
        </authorList>
    </citation>
    <scope>NUCLEOTIDE SEQUENCE [LARGE SCALE GENOMIC DNA]</scope>
    <source>
        <strain evidence="4">JCM 17664</strain>
    </source>
</reference>
<dbReference type="PANTHER" id="PTHR43685">
    <property type="entry name" value="GLYCOSYLTRANSFERASE"/>
    <property type="match status" value="1"/>
</dbReference>
<dbReference type="InterPro" id="IPR050834">
    <property type="entry name" value="Glycosyltransf_2"/>
</dbReference>
<evidence type="ECO:0000256" key="1">
    <source>
        <dbReference type="SAM" id="MobiDB-lite"/>
    </source>
</evidence>
<dbReference type="InterPro" id="IPR001173">
    <property type="entry name" value="Glyco_trans_2-like"/>
</dbReference>
<dbReference type="Gene3D" id="3.90.550.10">
    <property type="entry name" value="Spore Coat Polysaccharide Biosynthesis Protein SpsA, Chain A"/>
    <property type="match status" value="1"/>
</dbReference>
<dbReference type="Proteomes" id="UP001501207">
    <property type="component" value="Unassembled WGS sequence"/>
</dbReference>
<name>A0ABP8FWQ4_9BACT</name>
<keyword evidence="4" id="KW-1185">Reference proteome</keyword>
<evidence type="ECO:0000313" key="3">
    <source>
        <dbReference type="EMBL" id="GAA4312584.1"/>
    </source>
</evidence>
<organism evidence="3 4">
    <name type="scientific">Compostibacter hankyongensis</name>
    <dbReference type="NCBI Taxonomy" id="1007089"/>
    <lineage>
        <taxon>Bacteria</taxon>
        <taxon>Pseudomonadati</taxon>
        <taxon>Bacteroidota</taxon>
        <taxon>Chitinophagia</taxon>
        <taxon>Chitinophagales</taxon>
        <taxon>Chitinophagaceae</taxon>
        <taxon>Compostibacter</taxon>
    </lineage>
</organism>
<sequence>MKLSVIITTYNAPAWLEKVLWGYRYQRFRDFELLVADDGSTADTAALIEKMRPELGVPLQHVWQEDEGFRKCTILNKAIMASTTDYLVFSDGDCIPRADFLEVHNREKQEGRFLSGGYFKLPMPISQAITLQDIAAQTCFDIRWLRKQGLEASFKDNKLTASGLKAAWLNRLTPTNASWNGHNASGWKRDILAVNGYDERMRYGALDRELGERLMNKGIRGRQIRYSAVCLHLDHSRGYVNDKDLQNNAAIREATRRGKRTWTESGIVKGPGPEKEARPR</sequence>
<dbReference type="EMBL" id="BAABFN010000005">
    <property type="protein sequence ID" value="GAA4312584.1"/>
    <property type="molecule type" value="Genomic_DNA"/>
</dbReference>
<protein>
    <recommendedName>
        <fullName evidence="2">Glycosyltransferase 2-like domain-containing protein</fullName>
    </recommendedName>
</protein>
<feature type="region of interest" description="Disordered" evidence="1">
    <location>
        <begin position="256"/>
        <end position="280"/>
    </location>
</feature>
<feature type="domain" description="Glycosyltransferase 2-like" evidence="2">
    <location>
        <begin position="4"/>
        <end position="104"/>
    </location>
</feature>
<dbReference type="SUPFAM" id="SSF53448">
    <property type="entry name" value="Nucleotide-diphospho-sugar transferases"/>
    <property type="match status" value="1"/>
</dbReference>
<accession>A0ABP8FWQ4</accession>
<comment type="caution">
    <text evidence="3">The sequence shown here is derived from an EMBL/GenBank/DDBJ whole genome shotgun (WGS) entry which is preliminary data.</text>
</comment>
<dbReference type="InterPro" id="IPR029044">
    <property type="entry name" value="Nucleotide-diphossugar_trans"/>
</dbReference>
<evidence type="ECO:0000259" key="2">
    <source>
        <dbReference type="Pfam" id="PF00535"/>
    </source>
</evidence>
<dbReference type="RefSeq" id="WP_344979273.1">
    <property type="nucleotide sequence ID" value="NZ_BAABFN010000005.1"/>
</dbReference>
<dbReference type="CDD" id="cd06420">
    <property type="entry name" value="GT2_Chondriotin_Pol_N"/>
    <property type="match status" value="1"/>
</dbReference>
<dbReference type="PANTHER" id="PTHR43685:SF3">
    <property type="entry name" value="SLR2126 PROTEIN"/>
    <property type="match status" value="1"/>
</dbReference>
<dbReference type="Pfam" id="PF00535">
    <property type="entry name" value="Glycos_transf_2"/>
    <property type="match status" value="1"/>
</dbReference>
<proteinExistence type="predicted"/>
<gene>
    <name evidence="3" type="ORF">GCM10023143_22340</name>
</gene>